<dbReference type="InterPro" id="IPR002543">
    <property type="entry name" value="FtsK_dom"/>
</dbReference>
<feature type="region of interest" description="Disordered" evidence="5">
    <location>
        <begin position="580"/>
        <end position="625"/>
    </location>
</feature>
<dbReference type="Pfam" id="PF01580">
    <property type="entry name" value="FtsK_SpoIIIE"/>
    <property type="match status" value="1"/>
</dbReference>
<proteinExistence type="predicted"/>
<name>A0A2A2AS86_9BURK</name>
<dbReference type="EMBL" id="NSJD01000004">
    <property type="protein sequence ID" value="PAT40617.1"/>
    <property type="molecule type" value="Genomic_DNA"/>
</dbReference>
<dbReference type="SUPFAM" id="SSF52540">
    <property type="entry name" value="P-loop containing nucleoside triphosphate hydrolases"/>
    <property type="match status" value="1"/>
</dbReference>
<dbReference type="Proteomes" id="UP000218644">
    <property type="component" value="Unassembled WGS sequence"/>
</dbReference>
<dbReference type="InterPro" id="IPR050206">
    <property type="entry name" value="FtsK/SpoIIIE/SftA"/>
</dbReference>
<feature type="binding site" evidence="4">
    <location>
        <begin position="327"/>
        <end position="334"/>
    </location>
    <ligand>
        <name>ATP</name>
        <dbReference type="ChEBI" id="CHEBI:30616"/>
    </ligand>
</feature>
<evidence type="ECO:0000313" key="7">
    <source>
        <dbReference type="EMBL" id="PAT40617.1"/>
    </source>
</evidence>
<feature type="domain" description="FtsK" evidence="6">
    <location>
        <begin position="308"/>
        <end position="512"/>
    </location>
</feature>
<dbReference type="PROSITE" id="PS50901">
    <property type="entry name" value="FTSK"/>
    <property type="match status" value="1"/>
</dbReference>
<comment type="subcellular location">
    <subcellularLocation>
        <location evidence="1">Endomembrane system</location>
    </subcellularLocation>
</comment>
<dbReference type="CDD" id="cd01127">
    <property type="entry name" value="TrwB_TraG_TraD_VirD4"/>
    <property type="match status" value="1"/>
</dbReference>
<evidence type="ECO:0000259" key="6">
    <source>
        <dbReference type="PROSITE" id="PS50901"/>
    </source>
</evidence>
<evidence type="ECO:0000256" key="5">
    <source>
        <dbReference type="SAM" id="MobiDB-lite"/>
    </source>
</evidence>
<evidence type="ECO:0000256" key="4">
    <source>
        <dbReference type="PROSITE-ProRule" id="PRU00289"/>
    </source>
</evidence>
<protein>
    <recommendedName>
        <fullName evidence="6">FtsK domain-containing protein</fullName>
    </recommendedName>
</protein>
<gene>
    <name evidence="7" type="ORF">CK623_04370</name>
</gene>
<feature type="compositionally biased region" description="Low complexity" evidence="5">
    <location>
        <begin position="590"/>
        <end position="613"/>
    </location>
</feature>
<dbReference type="GO" id="GO:0005524">
    <property type="term" value="F:ATP binding"/>
    <property type="evidence" value="ECO:0007669"/>
    <property type="project" value="UniProtKB-UniRule"/>
</dbReference>
<dbReference type="AlphaFoldDB" id="A0A2A2AS86"/>
<sequence length="647" mass="70307">MSQDWGQALSSMNTFAAPPFLRQHQGFPWGIHLGQLHHGASGRVLPALWPTQAGGLHLCFSDATETQACQWIEFAALDLLGALPWRGLRIEVLDLSIRKRFPCLAQLQAQGLYRIEQDSVQRAVADWERLARHRHHQLLDQAAPSLALFNRHAPQPEPYVLLLLHLDDLQQDPSTAQRLTALLQEAGPAGFFCLAYSRLDAATAAAALAQDGSALLKAFMSLRYPELHAHAPDGSAAPAPVSLSIANDAGHEGLKACLAQAGASMTLPPCAPDALMNDLHKKAHAAEKLGPEQDFLSIAIGRTPDGKQEALFSMGALSKAYNAVILGMPGTGKSTLLNNLLIGIAEKYTAQQIRLFLMDYKEGTEFQRFLAHPNVEQIFLDNTDTHAALALLQQFQATISERGQIFKQHNESPAGQKHYVSSIDSYNAAHPDQPLPHLLLVVDEFQRLLGEDNPDALLLGQILNDIGRRGRAAGVHWILATQSFAGIFYPHRLLNVAPLRVSFQLNARSDAESIFDIGNTAPLQLQPYQFIINAHSGRKDSNLLAYGKPAPSIEAIHGLFERLRQTRPPSQCLQARIATSAPTPSPQHTPPLQATAAPASAAPAAPACTAQAMPTPPHGTANAQPAFDYDEALRLLENLDTPAHRDD</sequence>
<reference evidence="7 8" key="1">
    <citation type="submission" date="2017-08" db="EMBL/GenBank/DDBJ databases">
        <title>WGS of Clinical strains of the CDC Group NO-1 linked to zoonotic infections in humans.</title>
        <authorList>
            <person name="Bernier A.-M."/>
            <person name="Bernard K."/>
        </authorList>
    </citation>
    <scope>NUCLEOTIDE SEQUENCE [LARGE SCALE GENOMIC DNA]</scope>
    <source>
        <strain evidence="7 8">NML79-0751</strain>
    </source>
</reference>
<evidence type="ECO:0000256" key="3">
    <source>
        <dbReference type="ARBA" id="ARBA00022840"/>
    </source>
</evidence>
<dbReference type="GO" id="GO:0003677">
    <property type="term" value="F:DNA binding"/>
    <property type="evidence" value="ECO:0007669"/>
    <property type="project" value="InterPro"/>
</dbReference>
<evidence type="ECO:0000256" key="1">
    <source>
        <dbReference type="ARBA" id="ARBA00004308"/>
    </source>
</evidence>
<dbReference type="Gene3D" id="3.40.50.300">
    <property type="entry name" value="P-loop containing nucleotide triphosphate hydrolases"/>
    <property type="match status" value="1"/>
</dbReference>
<dbReference type="PANTHER" id="PTHR22683">
    <property type="entry name" value="SPORULATION PROTEIN RELATED"/>
    <property type="match status" value="1"/>
</dbReference>
<evidence type="ECO:0000256" key="2">
    <source>
        <dbReference type="ARBA" id="ARBA00022741"/>
    </source>
</evidence>
<organism evidence="7 8">
    <name type="scientific">Vandammella animalimorsus</name>
    <dbReference type="NCBI Taxonomy" id="2029117"/>
    <lineage>
        <taxon>Bacteria</taxon>
        <taxon>Pseudomonadati</taxon>
        <taxon>Pseudomonadota</taxon>
        <taxon>Betaproteobacteria</taxon>
        <taxon>Burkholderiales</taxon>
        <taxon>Comamonadaceae</taxon>
        <taxon>Vandammella</taxon>
    </lineage>
</organism>
<comment type="caution">
    <text evidence="7">The sequence shown here is derived from an EMBL/GenBank/DDBJ whole genome shotgun (WGS) entry which is preliminary data.</text>
</comment>
<keyword evidence="3 4" id="KW-0067">ATP-binding</keyword>
<evidence type="ECO:0000313" key="8">
    <source>
        <dbReference type="Proteomes" id="UP000218644"/>
    </source>
</evidence>
<dbReference type="InterPro" id="IPR027417">
    <property type="entry name" value="P-loop_NTPase"/>
</dbReference>
<keyword evidence="2 4" id="KW-0547">Nucleotide-binding</keyword>
<accession>A0A2A2AS86</accession>
<dbReference type="PANTHER" id="PTHR22683:SF41">
    <property type="entry name" value="DNA TRANSLOCASE FTSK"/>
    <property type="match status" value="1"/>
</dbReference>